<dbReference type="Proteomes" id="UP000294927">
    <property type="component" value="Unassembled WGS sequence"/>
</dbReference>
<comment type="caution">
    <text evidence="1">The sequence shown here is derived from an EMBL/GenBank/DDBJ whole genome shotgun (WGS) entry which is preliminary data.</text>
</comment>
<reference evidence="1 2" key="1">
    <citation type="submission" date="2019-03" db="EMBL/GenBank/DDBJ databases">
        <title>Genomic Encyclopedia of Archaeal and Bacterial Type Strains, Phase II (KMG-II): from individual species to whole genera.</title>
        <authorList>
            <person name="Goeker M."/>
        </authorList>
    </citation>
    <scope>NUCLEOTIDE SEQUENCE [LARGE SCALE GENOMIC DNA]</scope>
    <source>
        <strain evidence="1 2">DSM 45499</strain>
    </source>
</reference>
<evidence type="ECO:0000313" key="2">
    <source>
        <dbReference type="Proteomes" id="UP000294927"/>
    </source>
</evidence>
<accession>A0A4R7V2R2</accession>
<sequence length="203" mass="23033">MELDALVGKYAWVNTIEGWTVSVMRRRDHDEVVEIFGRGDAVAVGTAVFTELDRLRGPDPGRVEPFLQVLTRDEYTVTLEHNGWSGSFPEIARRCSADGEWFFSVCWNIHAAGMTTQAVDGVVTASFESVFPVEPRPRGGDRRPAWAIGPEVESAVTWQVCMAHLERQTGVEVEERWLHEPHPTYRVLEPHWLYRDVDGADRI</sequence>
<evidence type="ECO:0000313" key="1">
    <source>
        <dbReference type="EMBL" id="TDV43653.1"/>
    </source>
</evidence>
<dbReference type="EMBL" id="SOCP01000015">
    <property type="protein sequence ID" value="TDV43653.1"/>
    <property type="molecule type" value="Genomic_DNA"/>
</dbReference>
<name>A0A4R7V2R2_9PSEU</name>
<dbReference type="AlphaFoldDB" id="A0A4R7V2R2"/>
<gene>
    <name evidence="1" type="ORF">CLV71_115115</name>
</gene>
<keyword evidence="2" id="KW-1185">Reference proteome</keyword>
<proteinExistence type="predicted"/>
<protein>
    <submittedName>
        <fullName evidence="1">Uncharacterized protein</fullName>
    </submittedName>
</protein>
<organism evidence="1 2">
    <name type="scientific">Actinophytocola oryzae</name>
    <dbReference type="NCBI Taxonomy" id="502181"/>
    <lineage>
        <taxon>Bacteria</taxon>
        <taxon>Bacillati</taxon>
        <taxon>Actinomycetota</taxon>
        <taxon>Actinomycetes</taxon>
        <taxon>Pseudonocardiales</taxon>
        <taxon>Pseudonocardiaceae</taxon>
    </lineage>
</organism>